<dbReference type="Pfam" id="PF13377">
    <property type="entry name" value="Peripla_BP_3"/>
    <property type="match status" value="1"/>
</dbReference>
<evidence type="ECO:0000313" key="5">
    <source>
        <dbReference type="EMBL" id="SXF94334.1"/>
    </source>
</evidence>
<organism evidence="5 6">
    <name type="scientific">Klebsiella variicola</name>
    <dbReference type="NCBI Taxonomy" id="244366"/>
    <lineage>
        <taxon>Bacteria</taxon>
        <taxon>Pseudomonadati</taxon>
        <taxon>Pseudomonadota</taxon>
        <taxon>Gammaproteobacteria</taxon>
        <taxon>Enterobacterales</taxon>
        <taxon>Enterobacteriaceae</taxon>
        <taxon>Klebsiella/Raoultella group</taxon>
        <taxon>Klebsiella</taxon>
        <taxon>Klebsiella pneumoniae complex</taxon>
    </lineage>
</organism>
<dbReference type="SMART" id="SM00354">
    <property type="entry name" value="HTH_LACI"/>
    <property type="match status" value="1"/>
</dbReference>
<dbReference type="GO" id="GO:0006355">
    <property type="term" value="P:regulation of DNA-templated transcription"/>
    <property type="evidence" value="ECO:0007669"/>
    <property type="project" value="UniProtKB-ARBA"/>
</dbReference>
<name>A0ABD7P688_KLEVA</name>
<evidence type="ECO:0000256" key="1">
    <source>
        <dbReference type="ARBA" id="ARBA00023015"/>
    </source>
</evidence>
<dbReference type="Gene3D" id="3.40.50.2300">
    <property type="match status" value="2"/>
</dbReference>
<dbReference type="RefSeq" id="WP_115655517.1">
    <property type="nucleotide sequence ID" value="NZ_CABHJJ010000019.1"/>
</dbReference>
<dbReference type="SUPFAM" id="SSF47413">
    <property type="entry name" value="lambda repressor-like DNA-binding domains"/>
    <property type="match status" value="1"/>
</dbReference>
<dbReference type="EMBL" id="UKAS01000008">
    <property type="protein sequence ID" value="SXF94334.1"/>
    <property type="molecule type" value="Genomic_DNA"/>
</dbReference>
<dbReference type="Pfam" id="PF00356">
    <property type="entry name" value="LacI"/>
    <property type="match status" value="1"/>
</dbReference>
<dbReference type="InterPro" id="IPR000843">
    <property type="entry name" value="HTH_LacI"/>
</dbReference>
<evidence type="ECO:0000256" key="3">
    <source>
        <dbReference type="ARBA" id="ARBA00023163"/>
    </source>
</evidence>
<keyword evidence="3" id="KW-0804">Transcription</keyword>
<sequence>MVTMHDVASKAGVSRATVSRVLSDPNSVKDETKRNVLFWINQLGYQPNKIAQALAGNRSGVIGVVVPNITNPYYSELVNFAEEIASNQGYSIILCCSHNSLEKERRIFINLKSRNAEGILIFPVSTEDEKYSTLDIPCVTLGRILKSKMAVVSDLESGAMKVAKHFIQNGYDKIGFFGPTSGIPGFDKYFGFSNYLKDAGIKLTDIIEIPSKRESLQELLENYHMLHGMQSKAWFAHNDDAAVYLINYFCKRDVKVPDEVIVAGYDDTILSKNFFPAITSVHQPIGEMVNKAFNLLLEQIVSCNTNPEIYRFDNELVVRTSTNQQKKYFNK</sequence>
<dbReference type="PRINTS" id="PR00036">
    <property type="entry name" value="HTHLACI"/>
</dbReference>
<dbReference type="GO" id="GO:0003677">
    <property type="term" value="F:DNA binding"/>
    <property type="evidence" value="ECO:0007669"/>
    <property type="project" value="UniProtKB-KW"/>
</dbReference>
<reference evidence="5 6" key="1">
    <citation type="submission" date="2018-08" db="EMBL/GenBank/DDBJ databases">
        <authorList>
            <consortium name="Pathogen Informatics"/>
        </authorList>
    </citation>
    <scope>NUCLEOTIDE SEQUENCE [LARGE SCALE GENOMIC DNA]</scope>
    <source>
        <strain evidence="5 6">EuSCAPE_TR218</strain>
    </source>
</reference>
<keyword evidence="1" id="KW-0805">Transcription regulation</keyword>
<dbReference type="CDD" id="cd01392">
    <property type="entry name" value="HTH_LacI"/>
    <property type="match status" value="1"/>
</dbReference>
<dbReference type="PANTHER" id="PTHR30146:SF109">
    <property type="entry name" value="HTH-TYPE TRANSCRIPTIONAL REGULATOR GALS"/>
    <property type="match status" value="1"/>
</dbReference>
<evidence type="ECO:0000256" key="2">
    <source>
        <dbReference type="ARBA" id="ARBA00023125"/>
    </source>
</evidence>
<dbReference type="InterPro" id="IPR046335">
    <property type="entry name" value="LacI/GalR-like_sensor"/>
</dbReference>
<dbReference type="InterPro" id="IPR010982">
    <property type="entry name" value="Lambda_DNA-bd_dom_sf"/>
</dbReference>
<gene>
    <name evidence="5" type="primary">degA_2</name>
    <name evidence="5" type="ORF">SAMEA3729809_03065</name>
</gene>
<dbReference type="PROSITE" id="PS50932">
    <property type="entry name" value="HTH_LACI_2"/>
    <property type="match status" value="1"/>
</dbReference>
<accession>A0ABD7P688</accession>
<dbReference type="Proteomes" id="UP000258928">
    <property type="component" value="Unassembled WGS sequence"/>
</dbReference>
<dbReference type="InterPro" id="IPR028082">
    <property type="entry name" value="Peripla_BP_I"/>
</dbReference>
<comment type="caution">
    <text evidence="5">The sequence shown here is derived from an EMBL/GenBank/DDBJ whole genome shotgun (WGS) entry which is preliminary data.</text>
</comment>
<evidence type="ECO:0000259" key="4">
    <source>
        <dbReference type="PROSITE" id="PS50932"/>
    </source>
</evidence>
<dbReference type="SUPFAM" id="SSF53822">
    <property type="entry name" value="Periplasmic binding protein-like I"/>
    <property type="match status" value="1"/>
</dbReference>
<evidence type="ECO:0000313" key="6">
    <source>
        <dbReference type="Proteomes" id="UP000258928"/>
    </source>
</evidence>
<feature type="domain" description="HTH lacI-type" evidence="4">
    <location>
        <begin position="2"/>
        <end position="56"/>
    </location>
</feature>
<keyword evidence="2" id="KW-0238">DNA-binding</keyword>
<dbReference type="PROSITE" id="PS00356">
    <property type="entry name" value="HTH_LACI_1"/>
    <property type="match status" value="1"/>
</dbReference>
<dbReference type="Gene3D" id="1.10.260.40">
    <property type="entry name" value="lambda repressor-like DNA-binding domains"/>
    <property type="match status" value="1"/>
</dbReference>
<proteinExistence type="predicted"/>
<dbReference type="AlphaFoldDB" id="A0ABD7P688"/>
<protein>
    <submittedName>
        <fullName evidence="5">AscBF operon repressor</fullName>
    </submittedName>
</protein>
<dbReference type="PANTHER" id="PTHR30146">
    <property type="entry name" value="LACI-RELATED TRANSCRIPTIONAL REPRESSOR"/>
    <property type="match status" value="1"/>
</dbReference>